<reference evidence="3" key="1">
    <citation type="submission" date="2020-05" db="EMBL/GenBank/DDBJ databases">
        <authorList>
            <person name="Chiriac C."/>
            <person name="Salcher M."/>
            <person name="Ghai R."/>
            <person name="Kavagutti S V."/>
        </authorList>
    </citation>
    <scope>NUCLEOTIDE SEQUENCE</scope>
</reference>
<dbReference type="AlphaFoldDB" id="A0A6J6PYT8"/>
<dbReference type="PANTHER" id="PTHR39428:SF1">
    <property type="entry name" value="F420H(2)-DEPENDENT QUINONE REDUCTASE RV1261C"/>
    <property type="match status" value="1"/>
</dbReference>
<dbReference type="SUPFAM" id="SSF50475">
    <property type="entry name" value="FMN-binding split barrel"/>
    <property type="match status" value="1"/>
</dbReference>
<dbReference type="InterPro" id="IPR012349">
    <property type="entry name" value="Split_barrel_FMN-bd"/>
</dbReference>
<dbReference type="GO" id="GO:0016491">
    <property type="term" value="F:oxidoreductase activity"/>
    <property type="evidence" value="ECO:0007669"/>
    <property type="project" value="InterPro"/>
</dbReference>
<dbReference type="NCBIfam" id="TIGR00026">
    <property type="entry name" value="hi_GC_TIGR00026"/>
    <property type="match status" value="1"/>
</dbReference>
<organism evidence="3">
    <name type="scientific">freshwater metagenome</name>
    <dbReference type="NCBI Taxonomy" id="449393"/>
    <lineage>
        <taxon>unclassified sequences</taxon>
        <taxon>metagenomes</taxon>
        <taxon>ecological metagenomes</taxon>
    </lineage>
</organism>
<evidence type="ECO:0000256" key="1">
    <source>
        <dbReference type="ARBA" id="ARBA00008710"/>
    </source>
</evidence>
<dbReference type="GO" id="GO:0005886">
    <property type="term" value="C:plasma membrane"/>
    <property type="evidence" value="ECO:0007669"/>
    <property type="project" value="TreeGrafter"/>
</dbReference>
<dbReference type="Gene3D" id="2.30.110.10">
    <property type="entry name" value="Electron Transport, Fmn-binding Protein, Chain A"/>
    <property type="match status" value="1"/>
</dbReference>
<comment type="catalytic activity">
    <reaction evidence="2">
        <text>oxidized coenzyme F420-(gamma-L-Glu)(n) + a quinol + H(+) = reduced coenzyme F420-(gamma-L-Glu)(n) + a quinone</text>
        <dbReference type="Rhea" id="RHEA:39663"/>
        <dbReference type="Rhea" id="RHEA-COMP:12939"/>
        <dbReference type="Rhea" id="RHEA-COMP:14378"/>
        <dbReference type="ChEBI" id="CHEBI:15378"/>
        <dbReference type="ChEBI" id="CHEBI:24646"/>
        <dbReference type="ChEBI" id="CHEBI:132124"/>
        <dbReference type="ChEBI" id="CHEBI:133980"/>
        <dbReference type="ChEBI" id="CHEBI:139511"/>
    </reaction>
</comment>
<proteinExistence type="inferred from homology"/>
<dbReference type="PANTHER" id="PTHR39428">
    <property type="entry name" value="F420H(2)-DEPENDENT QUINONE REDUCTASE RV1261C"/>
    <property type="match status" value="1"/>
</dbReference>
<evidence type="ECO:0000256" key="2">
    <source>
        <dbReference type="ARBA" id="ARBA00049106"/>
    </source>
</evidence>
<dbReference type="InterPro" id="IPR004378">
    <property type="entry name" value="F420H2_quin_Rdtase"/>
</dbReference>
<sequence length="156" mass="17332">MGLLTPLAVRIGAISWMPKLLPQIVWVDTHLQQATRGRVSVLDVAGLPNLTLTVVGRKSGVARSTPLLCVPHEGTWLIAGSYFGGPKMPAWVFNLRATDRAEVAVGRERFPVSVREIEPGERAALWAVMVETWPNYAKYEERTDRLIPVFELSRVS</sequence>
<dbReference type="EMBL" id="CAEZXR010000108">
    <property type="protein sequence ID" value="CAB4703716.1"/>
    <property type="molecule type" value="Genomic_DNA"/>
</dbReference>
<evidence type="ECO:0000313" key="3">
    <source>
        <dbReference type="EMBL" id="CAB4703716.1"/>
    </source>
</evidence>
<gene>
    <name evidence="3" type="ORF">UFOPK2579_01072</name>
</gene>
<protein>
    <submittedName>
        <fullName evidence="3">Unannotated protein</fullName>
    </submittedName>
</protein>
<name>A0A6J6PYT8_9ZZZZ</name>
<accession>A0A6J6PYT8</accession>
<dbReference type="Pfam" id="PF04075">
    <property type="entry name" value="F420H2_quin_red"/>
    <property type="match status" value="1"/>
</dbReference>
<comment type="similarity">
    <text evidence="1">Belongs to the F420H(2)-dependent quinone reductase family.</text>
</comment>
<dbReference type="GO" id="GO:0070967">
    <property type="term" value="F:coenzyme F420 binding"/>
    <property type="evidence" value="ECO:0007669"/>
    <property type="project" value="TreeGrafter"/>
</dbReference>